<sequence>MIDMSLILLTSDETLMSNHHGKEFLGFGTSVPHNVIPDPIFKLIFFNRIPTKKGIPIQAPYGLRKIEAKLLDDGFNVLTVAPFRLKNYIHDADVLCISEMDPFGWGPSSSTFSKVLKTGKPFVALYFQKLLESKEVRKAKKRGLKIIVGGPGAWQLKHKPEFLSDHGIDCVVVGEGDIVVSKIIKMAINGGKIPQFYDVQPEEVPSVDEIPEIKNPSINGLIEVGRGCVRRCKFCEVTKRPLRWYPLDKIEREIKANTTKNDRAESIILHAEDVLLYGSKNTIPNREKVTDLMRLAKRYTDSVTWSHASIAAIAADPKLMEECSDIIIDDNQKWWGAEIGLESGSPRIMKKTMAGKAHPFNIDDWPEIVKDGMGIANDNKLIPACTLIVGLPGETDDDVIKTIEMVEDLRDYSCIIVPLFFVPLGQLTKENWFESEMITDIQKELLIICLKHGIKWSREFLDNYFDQKNLSNKIMSVFIKFFINAIERKASKEGLI</sequence>
<dbReference type="PROSITE" id="PS51918">
    <property type="entry name" value="RADICAL_SAM"/>
    <property type="match status" value="1"/>
</dbReference>
<name>A0A520KSC6_METT2</name>
<dbReference type="Gene3D" id="3.40.50.280">
    <property type="entry name" value="Cobalamin-binding domain"/>
    <property type="match status" value="1"/>
</dbReference>
<dbReference type="InterPro" id="IPR058240">
    <property type="entry name" value="rSAM_sf"/>
</dbReference>
<dbReference type="GO" id="GO:0003824">
    <property type="term" value="F:catalytic activity"/>
    <property type="evidence" value="ECO:0007669"/>
    <property type="project" value="InterPro"/>
</dbReference>
<evidence type="ECO:0000259" key="1">
    <source>
        <dbReference type="PROSITE" id="PS51918"/>
    </source>
</evidence>
<dbReference type="SMART" id="SM00729">
    <property type="entry name" value="Elp3"/>
    <property type="match status" value="1"/>
</dbReference>
<proteinExistence type="predicted"/>
<gene>
    <name evidence="2" type="ORF">EF806_01835</name>
</gene>
<dbReference type="InterPro" id="IPR023404">
    <property type="entry name" value="rSAM_horseshoe"/>
</dbReference>
<dbReference type="Pfam" id="PF04055">
    <property type="entry name" value="Radical_SAM"/>
    <property type="match status" value="1"/>
</dbReference>
<dbReference type="SFLD" id="SFLDS00029">
    <property type="entry name" value="Radical_SAM"/>
    <property type="match status" value="1"/>
</dbReference>
<dbReference type="SUPFAM" id="SSF102114">
    <property type="entry name" value="Radical SAM enzymes"/>
    <property type="match status" value="1"/>
</dbReference>
<feature type="domain" description="Radical SAM core" evidence="1">
    <location>
        <begin position="214"/>
        <end position="458"/>
    </location>
</feature>
<evidence type="ECO:0000313" key="3">
    <source>
        <dbReference type="Proteomes" id="UP000317158"/>
    </source>
</evidence>
<dbReference type="Gene3D" id="3.80.30.20">
    <property type="entry name" value="tm_1862 like domain"/>
    <property type="match status" value="1"/>
</dbReference>
<dbReference type="AlphaFoldDB" id="A0A520KSC6"/>
<reference evidence="2 3" key="1">
    <citation type="journal article" date="2019" name="Nat. Microbiol.">
        <title>Wide diversity of methane and short-chain alkane metabolisms in uncultured archaea.</title>
        <authorList>
            <person name="Borrel G."/>
            <person name="Adam P.S."/>
            <person name="McKay L.J."/>
            <person name="Chen L.X."/>
            <person name="Sierra-Garcia I.N."/>
            <person name="Sieber C.M."/>
            <person name="Letourneur Q."/>
            <person name="Ghozlane A."/>
            <person name="Andersen G.L."/>
            <person name="Li W.J."/>
            <person name="Hallam S.J."/>
            <person name="Muyzer G."/>
            <person name="de Oliveira V.M."/>
            <person name="Inskeep W.P."/>
            <person name="Banfield J.F."/>
            <person name="Gribaldo S."/>
        </authorList>
    </citation>
    <scope>NUCLEOTIDE SEQUENCE [LARGE SCALE GENOMIC DNA]</scope>
    <source>
        <strain evidence="2">NM1a</strain>
    </source>
</reference>
<dbReference type="GO" id="GO:0051536">
    <property type="term" value="F:iron-sulfur cluster binding"/>
    <property type="evidence" value="ECO:0007669"/>
    <property type="project" value="InterPro"/>
</dbReference>
<dbReference type="InterPro" id="IPR007197">
    <property type="entry name" value="rSAM"/>
</dbReference>
<evidence type="ECO:0000313" key="2">
    <source>
        <dbReference type="EMBL" id="RZN64816.1"/>
    </source>
</evidence>
<accession>A0A520KSC6</accession>
<protein>
    <submittedName>
        <fullName evidence="2">Radical SAM proteinB12-binding domain-containing radical SAM protein</fullName>
    </submittedName>
</protein>
<dbReference type="InterPro" id="IPR006638">
    <property type="entry name" value="Elp3/MiaA/NifB-like_rSAM"/>
</dbReference>
<comment type="caution">
    <text evidence="2">The sequence shown here is derived from an EMBL/GenBank/DDBJ whole genome shotgun (WGS) entry which is preliminary data.</text>
</comment>
<dbReference type="PANTHER" id="PTHR42731">
    <property type="entry name" value="SLL1084 PROTEIN"/>
    <property type="match status" value="1"/>
</dbReference>
<dbReference type="CDD" id="cd01335">
    <property type="entry name" value="Radical_SAM"/>
    <property type="match status" value="1"/>
</dbReference>
<dbReference type="Proteomes" id="UP000317158">
    <property type="component" value="Unassembled WGS sequence"/>
</dbReference>
<dbReference type="EMBL" id="RXIF01000004">
    <property type="protein sequence ID" value="RZN64816.1"/>
    <property type="molecule type" value="Genomic_DNA"/>
</dbReference>
<organism evidence="2 3">
    <name type="scientific">Methanoliparum thermophilum</name>
    <dbReference type="NCBI Taxonomy" id="2491083"/>
    <lineage>
        <taxon>Archaea</taxon>
        <taxon>Methanobacteriati</taxon>
        <taxon>Methanobacteriota</taxon>
        <taxon>Candidatus Methanoliparia</taxon>
        <taxon>Candidatus Methanoliparales</taxon>
        <taxon>Candidatus Methanoliparaceae</taxon>
        <taxon>Candidatus Methanoliparum</taxon>
    </lineage>
</organism>
<dbReference type="PANTHER" id="PTHR42731:SF4">
    <property type="entry name" value="RADICAL SAM DOMAIN PROTEIN"/>
    <property type="match status" value="1"/>
</dbReference>
<dbReference type="SFLD" id="SFLDG01082">
    <property type="entry name" value="B12-binding_domain_containing"/>
    <property type="match status" value="1"/>
</dbReference>